<feature type="chain" id="PRO_5015480679" evidence="1">
    <location>
        <begin position="24"/>
        <end position="126"/>
    </location>
</feature>
<keyword evidence="1" id="KW-0732">Signal</keyword>
<evidence type="ECO:0000313" key="2">
    <source>
        <dbReference type="EMBL" id="PTQ88566.1"/>
    </source>
</evidence>
<reference evidence="2 3" key="1">
    <citation type="submission" date="2018-04" db="EMBL/GenBank/DDBJ databases">
        <title>Genomic Encyclopedia of Archaeal and Bacterial Type Strains, Phase II (KMG-II): from individual species to whole genera.</title>
        <authorList>
            <person name="Goeker M."/>
        </authorList>
    </citation>
    <scope>NUCLEOTIDE SEQUENCE [LARGE SCALE GENOMIC DNA]</scope>
    <source>
        <strain evidence="2 3">DSM 5822</strain>
    </source>
</reference>
<keyword evidence="3" id="KW-1185">Reference proteome</keyword>
<dbReference type="Proteomes" id="UP000244223">
    <property type="component" value="Unassembled WGS sequence"/>
</dbReference>
<evidence type="ECO:0000313" key="3">
    <source>
        <dbReference type="Proteomes" id="UP000244223"/>
    </source>
</evidence>
<protein>
    <submittedName>
        <fullName evidence="2">Cu(I)/Ag(I) efflux system protein CusF</fullName>
    </submittedName>
</protein>
<proteinExistence type="predicted"/>
<comment type="caution">
    <text evidence="2">The sequence shown here is derived from an EMBL/GenBank/DDBJ whole genome shotgun (WGS) entry which is preliminary data.</text>
</comment>
<dbReference type="Pfam" id="PF11604">
    <property type="entry name" value="CusF_Ec"/>
    <property type="match status" value="1"/>
</dbReference>
<gene>
    <name evidence="2" type="ORF">C8N29_11189</name>
</gene>
<dbReference type="EMBL" id="QAON01000011">
    <property type="protein sequence ID" value="PTQ88566.1"/>
    <property type="molecule type" value="Genomic_DNA"/>
</dbReference>
<name>A0A2T5IX84_9GAMM</name>
<dbReference type="Gene3D" id="2.40.50.320">
    <property type="entry name" value="Copper binding periplasmic protein CusF"/>
    <property type="match status" value="1"/>
</dbReference>
<feature type="signal peptide" evidence="1">
    <location>
        <begin position="1"/>
        <end position="23"/>
    </location>
</feature>
<dbReference type="InterPro" id="IPR021647">
    <property type="entry name" value="CusF_Ec"/>
</dbReference>
<sequence>MMKKRSLALVAIVSLIYTLPVFADDNMGNMNMSKMDMAMPAAQAAAKPASKMAHGIGVVKGIDAKQGMVTLDHEAIKELNWPPMNMDFKVASPKLLKGLKVGQKVAFELKSEGGMNALVTAIKPAK</sequence>
<accession>A0A2T5IX84</accession>
<dbReference type="AlphaFoldDB" id="A0A2T5IX84"/>
<organism evidence="2 3">
    <name type="scientific">Agitococcus lubricus</name>
    <dbReference type="NCBI Taxonomy" id="1077255"/>
    <lineage>
        <taxon>Bacteria</taxon>
        <taxon>Pseudomonadati</taxon>
        <taxon>Pseudomonadota</taxon>
        <taxon>Gammaproteobacteria</taxon>
        <taxon>Moraxellales</taxon>
        <taxon>Moraxellaceae</taxon>
        <taxon>Agitococcus</taxon>
    </lineage>
</organism>
<evidence type="ECO:0000256" key="1">
    <source>
        <dbReference type="SAM" id="SignalP"/>
    </source>
</evidence>
<dbReference type="InterPro" id="IPR042230">
    <property type="entry name" value="CusF_sf"/>
</dbReference>